<accession>A0A835QYL0</accession>
<evidence type="ECO:0000313" key="1">
    <source>
        <dbReference type="EMBL" id="KAG0480343.1"/>
    </source>
</evidence>
<dbReference type="Proteomes" id="UP000636800">
    <property type="component" value="Chromosome 5"/>
</dbReference>
<reference evidence="1 2" key="1">
    <citation type="journal article" date="2020" name="Nat. Food">
        <title>A phased Vanilla planifolia genome enables genetic improvement of flavour and production.</title>
        <authorList>
            <person name="Hasing T."/>
            <person name="Tang H."/>
            <person name="Brym M."/>
            <person name="Khazi F."/>
            <person name="Huang T."/>
            <person name="Chambers A.H."/>
        </authorList>
    </citation>
    <scope>NUCLEOTIDE SEQUENCE [LARGE SCALE GENOMIC DNA]</scope>
    <source>
        <tissue evidence="1">Leaf</tissue>
    </source>
</reference>
<sequence>MGSLSVWVSQSQLLSFADVGQIDLSTVTCKETSRDRGEVFCTLILRAICASK</sequence>
<evidence type="ECO:0000313" key="2">
    <source>
        <dbReference type="Proteomes" id="UP000636800"/>
    </source>
</evidence>
<comment type="caution">
    <text evidence="1">The sequence shown here is derived from an EMBL/GenBank/DDBJ whole genome shotgun (WGS) entry which is preliminary data.</text>
</comment>
<protein>
    <submittedName>
        <fullName evidence="1">Uncharacterized protein</fullName>
    </submittedName>
</protein>
<gene>
    <name evidence="1" type="ORF">HPP92_011201</name>
</gene>
<keyword evidence="2" id="KW-1185">Reference proteome</keyword>
<name>A0A835QYL0_VANPL</name>
<dbReference type="EMBL" id="JADCNL010000005">
    <property type="protein sequence ID" value="KAG0480343.1"/>
    <property type="molecule type" value="Genomic_DNA"/>
</dbReference>
<dbReference type="AlphaFoldDB" id="A0A835QYL0"/>
<proteinExistence type="predicted"/>
<organism evidence="1 2">
    <name type="scientific">Vanilla planifolia</name>
    <name type="common">Vanilla</name>
    <dbReference type="NCBI Taxonomy" id="51239"/>
    <lineage>
        <taxon>Eukaryota</taxon>
        <taxon>Viridiplantae</taxon>
        <taxon>Streptophyta</taxon>
        <taxon>Embryophyta</taxon>
        <taxon>Tracheophyta</taxon>
        <taxon>Spermatophyta</taxon>
        <taxon>Magnoliopsida</taxon>
        <taxon>Liliopsida</taxon>
        <taxon>Asparagales</taxon>
        <taxon>Orchidaceae</taxon>
        <taxon>Vanilloideae</taxon>
        <taxon>Vanilleae</taxon>
        <taxon>Vanilla</taxon>
    </lineage>
</organism>